<name>A0ABN6QA53_NOSCO</name>
<keyword evidence="2" id="KW-1185">Reference proteome</keyword>
<evidence type="ECO:0000313" key="2">
    <source>
        <dbReference type="Proteomes" id="UP001055453"/>
    </source>
</evidence>
<evidence type="ECO:0000313" key="1">
    <source>
        <dbReference type="EMBL" id="BDI19121.1"/>
    </source>
</evidence>
<organism evidence="1 2">
    <name type="scientific">Nostoc cf. commune SO-36</name>
    <dbReference type="NCBI Taxonomy" id="449208"/>
    <lineage>
        <taxon>Bacteria</taxon>
        <taxon>Bacillati</taxon>
        <taxon>Cyanobacteriota</taxon>
        <taxon>Cyanophyceae</taxon>
        <taxon>Nostocales</taxon>
        <taxon>Nostocaceae</taxon>
        <taxon>Nostoc</taxon>
    </lineage>
</organism>
<protein>
    <submittedName>
        <fullName evidence="1">Uncharacterized protein</fullName>
    </submittedName>
</protein>
<accession>A0ABN6QA53</accession>
<proteinExistence type="predicted"/>
<sequence length="53" mass="5814">MELVYEREAALATPDVAIIPANVVAAAKVLNSFVVMDEDAFLKRIITGLLTYF</sequence>
<dbReference type="Proteomes" id="UP001055453">
    <property type="component" value="Chromosome"/>
</dbReference>
<gene>
    <name evidence="1" type="ORF">ANSO36C_49230</name>
</gene>
<dbReference type="EMBL" id="AP025732">
    <property type="protein sequence ID" value="BDI19121.1"/>
    <property type="molecule type" value="Genomic_DNA"/>
</dbReference>
<reference evidence="1" key="1">
    <citation type="submission" date="2022-04" db="EMBL/GenBank/DDBJ databases">
        <title>Complete genome sequence of a cyanobacterium, Nostoc sp. SO-36, isolated in Antarctica.</title>
        <authorList>
            <person name="Kanesaki Y."/>
            <person name="Effendi D."/>
            <person name="Sakamoto T."/>
            <person name="Ohtani S."/>
            <person name="Awai K."/>
        </authorList>
    </citation>
    <scope>NUCLEOTIDE SEQUENCE</scope>
    <source>
        <strain evidence="1">SO-36</strain>
    </source>
</reference>